<evidence type="ECO:0000256" key="6">
    <source>
        <dbReference type="SAM" id="Phobius"/>
    </source>
</evidence>
<feature type="transmembrane region" description="Helical" evidence="6">
    <location>
        <begin position="117"/>
        <end position="140"/>
    </location>
</feature>
<evidence type="ECO:0000256" key="5">
    <source>
        <dbReference type="ARBA" id="ARBA00023136"/>
    </source>
</evidence>
<keyword evidence="2" id="KW-1003">Cell membrane</keyword>
<reference evidence="7 8" key="1">
    <citation type="journal article" date="2019" name="Int. J. Syst. Evol. Microbiol.">
        <title>The Global Catalogue of Microorganisms (GCM) 10K type strain sequencing project: providing services to taxonomists for standard genome sequencing and annotation.</title>
        <authorList>
            <consortium name="The Broad Institute Genomics Platform"/>
            <consortium name="The Broad Institute Genome Sequencing Center for Infectious Disease"/>
            <person name="Wu L."/>
            <person name="Ma J."/>
        </authorList>
    </citation>
    <scope>NUCLEOTIDE SEQUENCE [LARGE SCALE GENOMIC DNA]</scope>
    <source>
        <strain evidence="7 8">CGMCC 1.12562</strain>
    </source>
</reference>
<feature type="transmembrane region" description="Helical" evidence="6">
    <location>
        <begin position="349"/>
        <end position="366"/>
    </location>
</feature>
<feature type="transmembrane region" description="Helical" evidence="6">
    <location>
        <begin position="267"/>
        <end position="291"/>
    </location>
</feature>
<organism evidence="7 8">
    <name type="scientific">Halobacterium litoreum</name>
    <dbReference type="NCBI Taxonomy" id="2039234"/>
    <lineage>
        <taxon>Archaea</taxon>
        <taxon>Methanobacteriati</taxon>
        <taxon>Methanobacteriota</taxon>
        <taxon>Stenosarchaea group</taxon>
        <taxon>Halobacteria</taxon>
        <taxon>Halobacteriales</taxon>
        <taxon>Halobacteriaceae</taxon>
        <taxon>Halobacterium</taxon>
    </lineage>
</organism>
<evidence type="ECO:0000313" key="8">
    <source>
        <dbReference type="Proteomes" id="UP001595660"/>
    </source>
</evidence>
<evidence type="ECO:0000256" key="4">
    <source>
        <dbReference type="ARBA" id="ARBA00022989"/>
    </source>
</evidence>
<comment type="subcellular location">
    <subcellularLocation>
        <location evidence="1">Cell membrane</location>
        <topology evidence="1">Multi-pass membrane protein</topology>
    </subcellularLocation>
</comment>
<dbReference type="PANTHER" id="PTHR43370">
    <property type="entry name" value="SUGAR ABC TRANSPORTER INTEGRAL MEMBRANE PROTEIN-RELATED"/>
    <property type="match status" value="1"/>
</dbReference>
<keyword evidence="3 6" id="KW-0812">Transmembrane</keyword>
<keyword evidence="8" id="KW-1185">Reference proteome</keyword>
<name>A0ABD5NAV8_9EURY</name>
<evidence type="ECO:0000256" key="3">
    <source>
        <dbReference type="ARBA" id="ARBA00022692"/>
    </source>
</evidence>
<dbReference type="InterPro" id="IPR001851">
    <property type="entry name" value="ABC_transp_permease"/>
</dbReference>
<proteinExistence type="predicted"/>
<dbReference type="PANTHER" id="PTHR43370:SF1">
    <property type="entry name" value="GUANOSINE ABC TRANSPORTER PERMEASE PROTEIN NUPQ"/>
    <property type="match status" value="1"/>
</dbReference>
<dbReference type="AlphaFoldDB" id="A0ABD5NAV8"/>
<dbReference type="Proteomes" id="UP001595660">
    <property type="component" value="Unassembled WGS sequence"/>
</dbReference>
<feature type="transmembrane region" description="Helical" evidence="6">
    <location>
        <begin position="68"/>
        <end position="86"/>
    </location>
</feature>
<feature type="transmembrane region" description="Helical" evidence="6">
    <location>
        <begin position="91"/>
        <end position="111"/>
    </location>
</feature>
<feature type="transmembrane region" description="Helical" evidence="6">
    <location>
        <begin position="220"/>
        <end position="236"/>
    </location>
</feature>
<comment type="caution">
    <text evidence="7">The sequence shown here is derived from an EMBL/GenBank/DDBJ whole genome shotgun (WGS) entry which is preliminary data.</text>
</comment>
<dbReference type="GeneID" id="69117947"/>
<feature type="transmembrane region" description="Helical" evidence="6">
    <location>
        <begin position="303"/>
        <end position="328"/>
    </location>
</feature>
<dbReference type="GO" id="GO:0005886">
    <property type="term" value="C:plasma membrane"/>
    <property type="evidence" value="ECO:0007669"/>
    <property type="project" value="UniProtKB-SubCell"/>
</dbReference>
<protein>
    <submittedName>
        <fullName evidence="7">ABC transporter permease</fullName>
    </submittedName>
</protein>
<dbReference type="RefSeq" id="WP_232569299.1">
    <property type="nucleotide sequence ID" value="NZ_CP089466.1"/>
</dbReference>
<evidence type="ECO:0000313" key="7">
    <source>
        <dbReference type="EMBL" id="MFC3476143.1"/>
    </source>
</evidence>
<keyword evidence="5 6" id="KW-0472">Membrane</keyword>
<sequence>MSSATARLLGAVRRTNAALFEGRSTLQQGVVVVALLFAVGLTAAGLLFPSTDAGRLFTVLTADSTLAATLRLSVPIAFAALGGIFAEKAGVINIGLEGLLIISAFAGIYAVDMTGSVWIGLFGGVVASTLLAALFAVVCIEFKADQIIAGLAVWLIALGLAPFASTVIYGGKTSTSVTTLRTLPNMNIPVLSDLLVTDIPVVDFALVDIPFFGALFDANPTVYLMFVAVALSWYTLNRTAFGRWVRASGENPKALDTAGVDVHRVRYAAVLLSGVLSGVGGAALALGIGQFTGSGPTMVNGKGFIAIVAYLFGNYNPIGAFLSTMLFAGLDATQLTLQARDVFQVPRPLVRTVPYITVIVVLALFGRTRTPDAAGDPYESGEGE</sequence>
<dbReference type="EMBL" id="JBHRWN010000002">
    <property type="protein sequence ID" value="MFC3476143.1"/>
    <property type="molecule type" value="Genomic_DNA"/>
</dbReference>
<evidence type="ECO:0000256" key="1">
    <source>
        <dbReference type="ARBA" id="ARBA00004651"/>
    </source>
</evidence>
<dbReference type="CDD" id="cd06580">
    <property type="entry name" value="TM_PBP1_transp_TpRbsC_like"/>
    <property type="match status" value="1"/>
</dbReference>
<feature type="transmembrane region" description="Helical" evidence="6">
    <location>
        <begin position="29"/>
        <end position="48"/>
    </location>
</feature>
<dbReference type="Pfam" id="PF02653">
    <property type="entry name" value="BPD_transp_2"/>
    <property type="match status" value="1"/>
</dbReference>
<feature type="transmembrane region" description="Helical" evidence="6">
    <location>
        <begin position="147"/>
        <end position="169"/>
    </location>
</feature>
<evidence type="ECO:0000256" key="2">
    <source>
        <dbReference type="ARBA" id="ARBA00022475"/>
    </source>
</evidence>
<gene>
    <name evidence="7" type="ORF">ACFOKC_00245</name>
</gene>
<keyword evidence="4 6" id="KW-1133">Transmembrane helix</keyword>
<accession>A0ABD5NAV8</accession>